<keyword evidence="2" id="KW-1133">Transmembrane helix</keyword>
<organism evidence="3 4">
    <name type="scientific">Mucor lusitanicus CBS 277.49</name>
    <dbReference type="NCBI Taxonomy" id="747725"/>
    <lineage>
        <taxon>Eukaryota</taxon>
        <taxon>Fungi</taxon>
        <taxon>Fungi incertae sedis</taxon>
        <taxon>Mucoromycota</taxon>
        <taxon>Mucoromycotina</taxon>
        <taxon>Mucoromycetes</taxon>
        <taxon>Mucorales</taxon>
        <taxon>Mucorineae</taxon>
        <taxon>Mucoraceae</taxon>
        <taxon>Mucor</taxon>
    </lineage>
</organism>
<dbReference type="EMBL" id="AMYB01000002">
    <property type="protein sequence ID" value="OAD07027.1"/>
    <property type="molecule type" value="Genomic_DNA"/>
</dbReference>
<evidence type="ECO:0000313" key="4">
    <source>
        <dbReference type="Proteomes" id="UP000077051"/>
    </source>
</evidence>
<evidence type="ECO:0000313" key="3">
    <source>
        <dbReference type="EMBL" id="OAD07027.1"/>
    </source>
</evidence>
<name>A0A162ZPF0_MUCCL</name>
<comment type="caution">
    <text evidence="3">The sequence shown here is derived from an EMBL/GenBank/DDBJ whole genome shotgun (WGS) entry which is preliminary data.</text>
</comment>
<sequence>MPPQKPLLYFKDLFFVDQFNRISANPVMELFNKLPIQQMKDMFDMFLPTPATFNASFFVSIIAISSFILIVLLIRELIQVLKDLRADGKYKMNAIKKIEALGQKHEGLQQQIQHLEQQVAQLGQQMQE</sequence>
<dbReference type="AlphaFoldDB" id="A0A162ZPF0"/>
<feature type="coiled-coil region" evidence="1">
    <location>
        <begin position="91"/>
        <end position="125"/>
    </location>
</feature>
<proteinExistence type="predicted"/>
<feature type="transmembrane region" description="Helical" evidence="2">
    <location>
        <begin position="51"/>
        <end position="74"/>
    </location>
</feature>
<protein>
    <submittedName>
        <fullName evidence="3">Uncharacterized protein</fullName>
    </submittedName>
</protein>
<evidence type="ECO:0000256" key="1">
    <source>
        <dbReference type="SAM" id="Coils"/>
    </source>
</evidence>
<keyword evidence="2" id="KW-0812">Transmembrane</keyword>
<evidence type="ECO:0000256" key="2">
    <source>
        <dbReference type="SAM" id="Phobius"/>
    </source>
</evidence>
<gene>
    <name evidence="3" type="ORF">MUCCIDRAFT_107626</name>
</gene>
<reference evidence="3 4" key="1">
    <citation type="submission" date="2015-06" db="EMBL/GenBank/DDBJ databases">
        <title>Expansion of signal transduction pathways in fungi by whole-genome duplication.</title>
        <authorList>
            <consortium name="DOE Joint Genome Institute"/>
            <person name="Corrochano L.M."/>
            <person name="Kuo A."/>
            <person name="Marcet-Houben M."/>
            <person name="Polaino S."/>
            <person name="Salamov A."/>
            <person name="Villalobos J.M."/>
            <person name="Alvarez M.I."/>
            <person name="Avalos J."/>
            <person name="Benito E.P."/>
            <person name="Benoit I."/>
            <person name="Burger G."/>
            <person name="Camino L.P."/>
            <person name="Canovas D."/>
            <person name="Cerda-Olmedo E."/>
            <person name="Cheng J.-F."/>
            <person name="Dominguez A."/>
            <person name="Elias M."/>
            <person name="Eslava A.P."/>
            <person name="Glaser F."/>
            <person name="Grimwood J."/>
            <person name="Gutierrez G."/>
            <person name="Heitman J."/>
            <person name="Henrissat B."/>
            <person name="Iturriaga E.A."/>
            <person name="Lang B.F."/>
            <person name="Lavin J.L."/>
            <person name="Lee S."/>
            <person name="Li W."/>
            <person name="Lindquist E."/>
            <person name="Lopez-Garcia S."/>
            <person name="Luque E.M."/>
            <person name="Marcos A.T."/>
            <person name="Martin J."/>
            <person name="Mccluskey K."/>
            <person name="Medina H.R."/>
            <person name="Miralles-Duran A."/>
            <person name="Miyazaki A."/>
            <person name="Munoz-Torres E."/>
            <person name="Oguiza J.A."/>
            <person name="Ohm R."/>
            <person name="Olmedo M."/>
            <person name="Orejas M."/>
            <person name="Ortiz-Castellanos L."/>
            <person name="Pisabarro A.G."/>
            <person name="Rodriguez-Romero J."/>
            <person name="Ruiz-Herrera J."/>
            <person name="Ruiz-Vazquez R."/>
            <person name="Sanz C."/>
            <person name="Schackwitz W."/>
            <person name="Schmutz J."/>
            <person name="Shahriari M."/>
            <person name="Shelest E."/>
            <person name="Silva-Franco F."/>
            <person name="Soanes D."/>
            <person name="Syed K."/>
            <person name="Tagua V.G."/>
            <person name="Talbot N.J."/>
            <person name="Thon M."/>
            <person name="De Vries R.P."/>
            <person name="Wiebenga A."/>
            <person name="Yadav J.S."/>
            <person name="Braun E.L."/>
            <person name="Baker S."/>
            <person name="Garre V."/>
            <person name="Horwitz B."/>
            <person name="Torres-Martinez S."/>
            <person name="Idnurm A."/>
            <person name="Herrera-Estrella A."/>
            <person name="Gabaldon T."/>
            <person name="Grigoriev I.V."/>
        </authorList>
    </citation>
    <scope>NUCLEOTIDE SEQUENCE [LARGE SCALE GENOMIC DNA]</scope>
    <source>
        <strain evidence="3 4">CBS 277.49</strain>
    </source>
</reference>
<keyword evidence="1" id="KW-0175">Coiled coil</keyword>
<keyword evidence="4" id="KW-1185">Reference proteome</keyword>
<dbReference type="Proteomes" id="UP000077051">
    <property type="component" value="Unassembled WGS sequence"/>
</dbReference>
<accession>A0A162ZPF0</accession>
<dbReference type="VEuPathDB" id="FungiDB:MUCCIDRAFT_107626"/>
<keyword evidence="2" id="KW-0472">Membrane</keyword>